<name>A0ACD0NSR7_9BASI</name>
<dbReference type="Proteomes" id="UP000245626">
    <property type="component" value="Unassembled WGS sequence"/>
</dbReference>
<sequence>MSLKEKKEGRNQDDAGSEVMNQEYGEGPSFSDHPSGATEGLHRGLKARHMAMISIGSVVGTGIFLGSATSLSQGGPASLFLGYLCMGSLCISVMLSLGEMCSYLPLPGGHIKLAERFVDPSLSFALGWNYWYNWIVTCPAELSACAILISFWNKTVSPAVWISIVMIVVIAINLLGSRGYGEAEFWFSSIKVLTIMGLIVLGIILDQGGGPKGEILGFKYWSDPGPFVQYEGIPGALGRFLGFWSVLINAAFAFIGCEIVAVTAGEAKNPRRNIPKAIRNVYFRIGVFYILGTLVISVLVPSDEPSLSLKTSTAAKSPFVIAIRNAGIKTLPSIINAAILTSAASAASSDIYTSSRALHSLACLGQAPRIFKWTTNQGLPLPALIVSNLFALLAYCSISESSAKVFGYFSAMSSLAGMLTWACICFTYIRFHRGMKVQGFDRSKLPFVSPLQPYLAYYALGFILVIILTQGFPVFLKGNWDTPTFVTSYLPAILFPLLYFGNKLYNKSTMVRSEEMDFLSDIKEIEQAEEEEQVPTTWHGKLLSRLA</sequence>
<reference evidence="1 2" key="1">
    <citation type="journal article" date="2018" name="Mol. Biol. Evol.">
        <title>Broad Genomic Sampling Reveals a Smut Pathogenic Ancestry of the Fungal Clade Ustilaginomycotina.</title>
        <authorList>
            <person name="Kijpornyongpan T."/>
            <person name="Mondo S.J."/>
            <person name="Barry K."/>
            <person name="Sandor L."/>
            <person name="Lee J."/>
            <person name="Lipzen A."/>
            <person name="Pangilinan J."/>
            <person name="LaButti K."/>
            <person name="Hainaut M."/>
            <person name="Henrissat B."/>
            <person name="Grigoriev I.V."/>
            <person name="Spatafora J.W."/>
            <person name="Aime M.C."/>
        </authorList>
    </citation>
    <scope>NUCLEOTIDE SEQUENCE [LARGE SCALE GENOMIC DNA]</scope>
    <source>
        <strain evidence="1 2">SA 807</strain>
    </source>
</reference>
<protein>
    <submittedName>
        <fullName evidence="1">Amino acid permease</fullName>
    </submittedName>
</protein>
<organism evidence="1 2">
    <name type="scientific">Violaceomyces palustris</name>
    <dbReference type="NCBI Taxonomy" id="1673888"/>
    <lineage>
        <taxon>Eukaryota</taxon>
        <taxon>Fungi</taxon>
        <taxon>Dikarya</taxon>
        <taxon>Basidiomycota</taxon>
        <taxon>Ustilaginomycotina</taxon>
        <taxon>Ustilaginomycetes</taxon>
        <taxon>Violaceomycetales</taxon>
        <taxon>Violaceomycetaceae</taxon>
        <taxon>Violaceomyces</taxon>
    </lineage>
</organism>
<evidence type="ECO:0000313" key="1">
    <source>
        <dbReference type="EMBL" id="PWN48846.1"/>
    </source>
</evidence>
<keyword evidence="2" id="KW-1185">Reference proteome</keyword>
<gene>
    <name evidence="1" type="ORF">IE53DRAFT_412025</name>
</gene>
<proteinExistence type="predicted"/>
<accession>A0ACD0NSR7</accession>
<evidence type="ECO:0000313" key="2">
    <source>
        <dbReference type="Proteomes" id="UP000245626"/>
    </source>
</evidence>
<dbReference type="EMBL" id="KZ820133">
    <property type="protein sequence ID" value="PWN48846.1"/>
    <property type="molecule type" value="Genomic_DNA"/>
</dbReference>